<gene>
    <name evidence="14" type="primary">ubiG_2</name>
    <name evidence="14" type="ORF">NTH_02604</name>
</gene>
<dbReference type="InterPro" id="IPR026610">
    <property type="entry name" value="Hen1"/>
</dbReference>
<protein>
    <recommendedName>
        <fullName evidence="3">Small RNA 2'-O-methyltransferase</fullName>
        <ecNumber evidence="11">2.1.1.386</ecNumber>
    </recommendedName>
</protein>
<sequence length="216" mass="23601">MTNWLHEQRLNAAIAVVRQCCAGTVLDLGCGDGDFLTRLAVEPQIQRIVGVDLCEASLGRLRQRLARLDRLHAQVDLIQGSLTEGAHALIGFDCAVLIETIEHIEPGRLSTLERAVFAEMQPATVVITTPNAEFNPLLGVPPRRYRHPDHRFEWDRERFRRWTHGVAARNGYSAACSDIAGSHPSLGGASQMAVFQTTPVSGQEPPKGLSTMASSA</sequence>
<dbReference type="RefSeq" id="WP_338530387.1">
    <property type="nucleotide sequence ID" value="NZ_CP030941.1"/>
</dbReference>
<keyword evidence="9" id="KW-0694">RNA-binding</keyword>
<keyword evidence="15" id="KW-1185">Reference proteome</keyword>
<evidence type="ECO:0000256" key="6">
    <source>
        <dbReference type="ARBA" id="ARBA00022691"/>
    </source>
</evidence>
<evidence type="ECO:0000313" key="15">
    <source>
        <dbReference type="Proteomes" id="UP001342418"/>
    </source>
</evidence>
<keyword evidence="4 14" id="KW-0489">Methyltransferase</keyword>
<dbReference type="EC" id="2.1.1.386" evidence="11"/>
<dbReference type="PANTHER" id="PTHR21404">
    <property type="entry name" value="HEN1"/>
    <property type="match status" value="1"/>
</dbReference>
<comment type="similarity">
    <text evidence="2">Belongs to the methyltransferase superfamily. HEN1 family.</text>
</comment>
<evidence type="ECO:0000256" key="2">
    <source>
        <dbReference type="ARBA" id="ARBA00009026"/>
    </source>
</evidence>
<keyword evidence="6" id="KW-0949">S-adenosyl-L-methionine</keyword>
<dbReference type="PANTHER" id="PTHR21404:SF3">
    <property type="entry name" value="SMALL RNA 2'-O-METHYLTRANSFERASE"/>
    <property type="match status" value="1"/>
</dbReference>
<evidence type="ECO:0000256" key="12">
    <source>
        <dbReference type="ARBA" id="ARBA00048418"/>
    </source>
</evidence>
<proteinExistence type="inferred from homology"/>
<comment type="catalytic activity">
    <reaction evidence="12">
        <text>small RNA 3'-end nucleotide + S-adenosyl-L-methionine = small RNA 3'-end 2'-O-methylnucleotide + S-adenosyl-L-homocysteine + H(+)</text>
        <dbReference type="Rhea" id="RHEA:37887"/>
        <dbReference type="Rhea" id="RHEA-COMP:10415"/>
        <dbReference type="Rhea" id="RHEA-COMP:10416"/>
        <dbReference type="ChEBI" id="CHEBI:15378"/>
        <dbReference type="ChEBI" id="CHEBI:57856"/>
        <dbReference type="ChEBI" id="CHEBI:59789"/>
        <dbReference type="ChEBI" id="CHEBI:74896"/>
        <dbReference type="ChEBI" id="CHEBI:74898"/>
        <dbReference type="EC" id="2.1.1.386"/>
    </reaction>
</comment>
<dbReference type="Proteomes" id="UP001342418">
    <property type="component" value="Chromosome"/>
</dbReference>
<evidence type="ECO:0000256" key="4">
    <source>
        <dbReference type="ARBA" id="ARBA00022603"/>
    </source>
</evidence>
<keyword evidence="14" id="KW-0830">Ubiquinone</keyword>
<name>A0ABY5MJE9_9HYPH</name>
<dbReference type="GO" id="GO:0102208">
    <property type="term" value="F:2-polyprenyl-6-hydroxyphenol methylase activity"/>
    <property type="evidence" value="ECO:0007669"/>
    <property type="project" value="UniProtKB-EC"/>
</dbReference>
<keyword evidence="7" id="KW-0479">Metal-binding</keyword>
<keyword evidence="8" id="KW-0460">Magnesium</keyword>
<dbReference type="GO" id="GO:0032259">
    <property type="term" value="P:methylation"/>
    <property type="evidence" value="ECO:0007669"/>
    <property type="project" value="UniProtKB-KW"/>
</dbReference>
<evidence type="ECO:0000256" key="1">
    <source>
        <dbReference type="ARBA" id="ARBA00001946"/>
    </source>
</evidence>
<reference evidence="14 15" key="1">
    <citation type="submission" date="2018-07" db="EMBL/GenBank/DDBJ databases">
        <title>Genome sequence of Nitratireductor thuwali#1536.</title>
        <authorList>
            <person name="Michoud G."/>
            <person name="Merlino G."/>
            <person name="Sefrji F.O."/>
            <person name="Daffonchio D."/>
        </authorList>
    </citation>
    <scope>NUCLEOTIDE SEQUENCE [LARGE SCALE GENOMIC DNA]</scope>
    <source>
        <strain evidence="15">Nit1536</strain>
    </source>
</reference>
<evidence type="ECO:0000256" key="11">
    <source>
        <dbReference type="ARBA" id="ARBA00035025"/>
    </source>
</evidence>
<evidence type="ECO:0000256" key="8">
    <source>
        <dbReference type="ARBA" id="ARBA00022842"/>
    </source>
</evidence>
<keyword evidence="5 14" id="KW-0808">Transferase</keyword>
<evidence type="ECO:0000256" key="3">
    <source>
        <dbReference type="ARBA" id="ARBA00021330"/>
    </source>
</evidence>
<evidence type="ECO:0000313" key="14">
    <source>
        <dbReference type="EMBL" id="UUP18124.1"/>
    </source>
</evidence>
<evidence type="ECO:0000256" key="5">
    <source>
        <dbReference type="ARBA" id="ARBA00022679"/>
    </source>
</evidence>
<dbReference type="InterPro" id="IPR041698">
    <property type="entry name" value="Methyltransf_25"/>
</dbReference>
<dbReference type="SUPFAM" id="SSF53335">
    <property type="entry name" value="S-adenosyl-L-methionine-dependent methyltransferases"/>
    <property type="match status" value="1"/>
</dbReference>
<organism evidence="14 15">
    <name type="scientific">Nitratireductor thuwali</name>
    <dbReference type="NCBI Taxonomy" id="2267699"/>
    <lineage>
        <taxon>Bacteria</taxon>
        <taxon>Pseudomonadati</taxon>
        <taxon>Pseudomonadota</taxon>
        <taxon>Alphaproteobacteria</taxon>
        <taxon>Hyphomicrobiales</taxon>
        <taxon>Phyllobacteriaceae</taxon>
        <taxon>Nitratireductor</taxon>
    </lineage>
</organism>
<feature type="domain" description="Methyltransferase" evidence="13">
    <location>
        <begin position="25"/>
        <end position="112"/>
    </location>
</feature>
<dbReference type="Pfam" id="PF13649">
    <property type="entry name" value="Methyltransf_25"/>
    <property type="match status" value="1"/>
</dbReference>
<evidence type="ECO:0000259" key="13">
    <source>
        <dbReference type="Pfam" id="PF13649"/>
    </source>
</evidence>
<dbReference type="Gene3D" id="3.40.50.150">
    <property type="entry name" value="Vaccinia Virus protein VP39"/>
    <property type="match status" value="1"/>
</dbReference>
<accession>A0ABY5MJE9</accession>
<evidence type="ECO:0000256" key="9">
    <source>
        <dbReference type="ARBA" id="ARBA00022884"/>
    </source>
</evidence>
<dbReference type="CDD" id="cd02440">
    <property type="entry name" value="AdoMet_MTases"/>
    <property type="match status" value="1"/>
</dbReference>
<dbReference type="InterPro" id="IPR029063">
    <property type="entry name" value="SAM-dependent_MTases_sf"/>
</dbReference>
<keyword evidence="10" id="KW-0943">RNA-mediated gene silencing</keyword>
<dbReference type="EMBL" id="CP030941">
    <property type="protein sequence ID" value="UUP18124.1"/>
    <property type="molecule type" value="Genomic_DNA"/>
</dbReference>
<evidence type="ECO:0000256" key="10">
    <source>
        <dbReference type="ARBA" id="ARBA00023158"/>
    </source>
</evidence>
<evidence type="ECO:0000256" key="7">
    <source>
        <dbReference type="ARBA" id="ARBA00022723"/>
    </source>
</evidence>
<comment type="cofactor">
    <cofactor evidence="1">
        <name>Mg(2+)</name>
        <dbReference type="ChEBI" id="CHEBI:18420"/>
    </cofactor>
</comment>